<protein>
    <submittedName>
        <fullName evidence="2">Uncharacterized protein</fullName>
    </submittedName>
</protein>
<dbReference type="EMBL" id="CAMXCT020005668">
    <property type="protein sequence ID" value="CAL1166344.1"/>
    <property type="molecule type" value="Genomic_DNA"/>
</dbReference>
<dbReference type="Proteomes" id="UP001152797">
    <property type="component" value="Unassembled WGS sequence"/>
</dbReference>
<feature type="region of interest" description="Disordered" evidence="1">
    <location>
        <begin position="145"/>
        <end position="175"/>
    </location>
</feature>
<gene>
    <name evidence="2" type="ORF">C1SCF055_LOCUS37986</name>
</gene>
<dbReference type="EMBL" id="CAMXCT010005668">
    <property type="protein sequence ID" value="CAI4012969.1"/>
    <property type="molecule type" value="Genomic_DNA"/>
</dbReference>
<dbReference type="EMBL" id="CAMXCT030005668">
    <property type="protein sequence ID" value="CAL4800281.1"/>
    <property type="molecule type" value="Genomic_DNA"/>
</dbReference>
<reference evidence="3 4" key="2">
    <citation type="submission" date="2024-05" db="EMBL/GenBank/DDBJ databases">
        <authorList>
            <person name="Chen Y."/>
            <person name="Shah S."/>
            <person name="Dougan E. K."/>
            <person name="Thang M."/>
            <person name="Chan C."/>
        </authorList>
    </citation>
    <scope>NUCLEOTIDE SEQUENCE [LARGE SCALE GENOMIC DNA]</scope>
</reference>
<sequence length="244" mass="26099">MIPVAPEAVDLPKPFGLGLAASESTEAESDNEENTSQSQFLVIPGANSVSNMSSTSQLQQALAQQLQTLNQLVQSCNDIFREDGIGMRMPTCGLSFSPAACTSPPILGTRPAGPSGGMHLPDKALPEVHMVPPVPQHWGYQQAVPKQKSQRQSKQVPAHAPVAGPRTAKVAGKNKMAKVKEVTEVMEVKEESLVAQNTATGKGGRHWKEKVPKTDSKTSEACGRWRMTEALGAEIHEDGLNCLN</sequence>
<evidence type="ECO:0000313" key="4">
    <source>
        <dbReference type="Proteomes" id="UP001152797"/>
    </source>
</evidence>
<evidence type="ECO:0000313" key="2">
    <source>
        <dbReference type="EMBL" id="CAI4012969.1"/>
    </source>
</evidence>
<evidence type="ECO:0000256" key="1">
    <source>
        <dbReference type="SAM" id="MobiDB-lite"/>
    </source>
</evidence>
<accession>A0A9P1DMB3</accession>
<comment type="caution">
    <text evidence="2">The sequence shown here is derived from an EMBL/GenBank/DDBJ whole genome shotgun (WGS) entry which is preliminary data.</text>
</comment>
<name>A0A9P1DMB3_9DINO</name>
<proteinExistence type="predicted"/>
<dbReference type="AlphaFoldDB" id="A0A9P1DMB3"/>
<organism evidence="2">
    <name type="scientific">Cladocopium goreaui</name>
    <dbReference type="NCBI Taxonomy" id="2562237"/>
    <lineage>
        <taxon>Eukaryota</taxon>
        <taxon>Sar</taxon>
        <taxon>Alveolata</taxon>
        <taxon>Dinophyceae</taxon>
        <taxon>Suessiales</taxon>
        <taxon>Symbiodiniaceae</taxon>
        <taxon>Cladocopium</taxon>
    </lineage>
</organism>
<reference evidence="2" key="1">
    <citation type="submission" date="2022-10" db="EMBL/GenBank/DDBJ databases">
        <authorList>
            <person name="Chen Y."/>
            <person name="Dougan E. K."/>
            <person name="Chan C."/>
            <person name="Rhodes N."/>
            <person name="Thang M."/>
        </authorList>
    </citation>
    <scope>NUCLEOTIDE SEQUENCE</scope>
</reference>
<keyword evidence="4" id="KW-1185">Reference proteome</keyword>
<evidence type="ECO:0000313" key="3">
    <source>
        <dbReference type="EMBL" id="CAL4800281.1"/>
    </source>
</evidence>